<evidence type="ECO:0000256" key="1">
    <source>
        <dbReference type="ARBA" id="ARBA00022536"/>
    </source>
</evidence>
<feature type="repeat" description="LDL-receptor class B" evidence="3">
    <location>
        <begin position="14"/>
        <end position="56"/>
    </location>
</feature>
<keyword evidence="2" id="KW-0677">Repeat</keyword>
<dbReference type="GO" id="GO:0042813">
    <property type="term" value="F:Wnt receptor activity"/>
    <property type="evidence" value="ECO:0007669"/>
    <property type="project" value="TreeGrafter"/>
</dbReference>
<dbReference type="GO" id="GO:0060070">
    <property type="term" value="P:canonical Wnt signaling pathway"/>
    <property type="evidence" value="ECO:0007669"/>
    <property type="project" value="TreeGrafter"/>
</dbReference>
<dbReference type="SUPFAM" id="SSF63825">
    <property type="entry name" value="YWTD domain"/>
    <property type="match status" value="1"/>
</dbReference>
<reference evidence="4" key="1">
    <citation type="submission" date="2020-08" db="EMBL/GenBank/DDBJ databases">
        <title>Genome sequencing and assembly of the red palm weevil Rhynchophorus ferrugineus.</title>
        <authorList>
            <person name="Dias G.B."/>
            <person name="Bergman C.M."/>
            <person name="Manee M."/>
        </authorList>
    </citation>
    <scope>NUCLEOTIDE SEQUENCE</scope>
    <source>
        <strain evidence="4">AA-2017</strain>
        <tissue evidence="4">Whole larva</tissue>
    </source>
</reference>
<dbReference type="PANTHER" id="PTHR46513:SF13">
    <property type="entry name" value="EGF-LIKE DOMAIN-CONTAINING PROTEIN"/>
    <property type="match status" value="1"/>
</dbReference>
<dbReference type="Proteomes" id="UP000625711">
    <property type="component" value="Unassembled WGS sequence"/>
</dbReference>
<dbReference type="PROSITE" id="PS51120">
    <property type="entry name" value="LDLRB"/>
    <property type="match status" value="1"/>
</dbReference>
<sequence>MDLVEGLAYDWIGGNIYWLDSKLNTIEVAKENGLNRIVLVKENITQPRGMCLDPKPRYVYNVIMIRSDIQE</sequence>
<proteinExistence type="predicted"/>
<evidence type="ECO:0000313" key="4">
    <source>
        <dbReference type="EMBL" id="KAF7265022.1"/>
    </source>
</evidence>
<dbReference type="SMART" id="SM00135">
    <property type="entry name" value="LY"/>
    <property type="match status" value="1"/>
</dbReference>
<dbReference type="InterPro" id="IPR000033">
    <property type="entry name" value="LDLR_classB_rpt"/>
</dbReference>
<evidence type="ECO:0000256" key="2">
    <source>
        <dbReference type="ARBA" id="ARBA00022737"/>
    </source>
</evidence>
<dbReference type="Pfam" id="PF00058">
    <property type="entry name" value="Ldl_recept_b"/>
    <property type="match status" value="1"/>
</dbReference>
<dbReference type="InterPro" id="IPR050778">
    <property type="entry name" value="Cueball_EGF_LRP_Nidogen"/>
</dbReference>
<organism evidence="4 5">
    <name type="scientific">Rhynchophorus ferrugineus</name>
    <name type="common">Red palm weevil</name>
    <name type="synonym">Curculio ferrugineus</name>
    <dbReference type="NCBI Taxonomy" id="354439"/>
    <lineage>
        <taxon>Eukaryota</taxon>
        <taxon>Metazoa</taxon>
        <taxon>Ecdysozoa</taxon>
        <taxon>Arthropoda</taxon>
        <taxon>Hexapoda</taxon>
        <taxon>Insecta</taxon>
        <taxon>Pterygota</taxon>
        <taxon>Neoptera</taxon>
        <taxon>Endopterygota</taxon>
        <taxon>Coleoptera</taxon>
        <taxon>Polyphaga</taxon>
        <taxon>Cucujiformia</taxon>
        <taxon>Curculionidae</taxon>
        <taxon>Dryophthorinae</taxon>
        <taxon>Rhynchophorus</taxon>
    </lineage>
</organism>
<dbReference type="EMBL" id="JAACXV010015186">
    <property type="protein sequence ID" value="KAF7265022.1"/>
    <property type="molecule type" value="Genomic_DNA"/>
</dbReference>
<protein>
    <submittedName>
        <fullName evidence="4">Uncharacterized protein</fullName>
    </submittedName>
</protein>
<evidence type="ECO:0000313" key="5">
    <source>
        <dbReference type="Proteomes" id="UP000625711"/>
    </source>
</evidence>
<dbReference type="PANTHER" id="PTHR46513">
    <property type="entry name" value="VITELLOGENIN RECEPTOR-LIKE PROTEIN-RELATED-RELATED"/>
    <property type="match status" value="1"/>
</dbReference>
<dbReference type="GO" id="GO:0017147">
    <property type="term" value="F:Wnt-protein binding"/>
    <property type="evidence" value="ECO:0007669"/>
    <property type="project" value="TreeGrafter"/>
</dbReference>
<comment type="caution">
    <text evidence="4">The sequence shown here is derived from an EMBL/GenBank/DDBJ whole genome shotgun (WGS) entry which is preliminary data.</text>
</comment>
<name>A0A834HML5_RHYFE</name>
<dbReference type="OrthoDB" id="9990982at2759"/>
<dbReference type="Gene3D" id="2.120.10.30">
    <property type="entry name" value="TolB, C-terminal domain"/>
    <property type="match status" value="1"/>
</dbReference>
<evidence type="ECO:0000256" key="3">
    <source>
        <dbReference type="PROSITE-ProRule" id="PRU00461"/>
    </source>
</evidence>
<dbReference type="InterPro" id="IPR011042">
    <property type="entry name" value="6-blade_b-propeller_TolB-like"/>
</dbReference>
<keyword evidence="1" id="KW-0245">EGF-like domain</keyword>
<gene>
    <name evidence="4" type="ORF">GWI33_021689</name>
</gene>
<dbReference type="AlphaFoldDB" id="A0A834HML5"/>
<accession>A0A834HML5</accession>
<keyword evidence="5" id="KW-1185">Reference proteome</keyword>
<dbReference type="GO" id="GO:0005886">
    <property type="term" value="C:plasma membrane"/>
    <property type="evidence" value="ECO:0007669"/>
    <property type="project" value="TreeGrafter"/>
</dbReference>